<dbReference type="EMBL" id="KZ678372">
    <property type="protein sequence ID" value="PSS05202.1"/>
    <property type="molecule type" value="Genomic_DNA"/>
</dbReference>
<accession>A0A2T3ANG3</accession>
<evidence type="ECO:0000256" key="1">
    <source>
        <dbReference type="ARBA" id="ARBA00001941"/>
    </source>
</evidence>
<feature type="domain" description="NodB homology" evidence="8">
    <location>
        <begin position="54"/>
        <end position="243"/>
    </location>
</feature>
<evidence type="ECO:0000256" key="2">
    <source>
        <dbReference type="ARBA" id="ARBA00022723"/>
    </source>
</evidence>
<dbReference type="FunCoup" id="A0A2T3ANG3">
    <property type="interactions" value="34"/>
</dbReference>
<dbReference type="STRING" id="2025994.A0A2T3ANG3"/>
<feature type="region of interest" description="Disordered" evidence="7">
    <location>
        <begin position="1"/>
        <end position="21"/>
    </location>
</feature>
<dbReference type="InParanoid" id="A0A2T3ANG3"/>
<evidence type="ECO:0000256" key="4">
    <source>
        <dbReference type="ARBA" id="ARBA00022801"/>
    </source>
</evidence>
<dbReference type="InterPro" id="IPR011330">
    <property type="entry name" value="Glyco_hydro/deAcase_b/a-brl"/>
</dbReference>
<evidence type="ECO:0000259" key="8">
    <source>
        <dbReference type="PROSITE" id="PS51677"/>
    </source>
</evidence>
<dbReference type="Gene3D" id="3.20.20.370">
    <property type="entry name" value="Glycoside hydrolase/deacetylase"/>
    <property type="match status" value="1"/>
</dbReference>
<dbReference type="PROSITE" id="PS51677">
    <property type="entry name" value="NODB"/>
    <property type="match status" value="1"/>
</dbReference>
<sequence length="283" mass="32125">MYNNSDQGLLPPNFTNDTRSQERFPPLDYLATLPRPSIGSVPFGQVITRCTVPGTIALTFDDGPWRYTSDLLDLLEREDARATFFVCGGNMNNEQLAWYGHPRLLRRMLAGGHQIGTHTYSHADLGTLDAHDTFTEMFLNEQAFVGVLGLLPTYFRPPYLSWSNVTLDVLTELGYHITSIDLDTMDWAGDYREAKRLFEQGLDENDPHLSGKLVLAHDIRLRTVYELVKFMIDKAKTRGYQLVTVGECLGDNRQNWYRNPYNGESWMKSPALIDSLKESGPPV</sequence>
<name>A0A2T3ANG3_9PEZI</name>
<evidence type="ECO:0000313" key="9">
    <source>
        <dbReference type="EMBL" id="PSS05202.1"/>
    </source>
</evidence>
<comment type="cofactor">
    <cofactor evidence="1">
        <name>Co(2+)</name>
        <dbReference type="ChEBI" id="CHEBI:48828"/>
    </cofactor>
</comment>
<dbReference type="GO" id="GO:0046872">
    <property type="term" value="F:metal ion binding"/>
    <property type="evidence" value="ECO:0007669"/>
    <property type="project" value="UniProtKB-KW"/>
</dbReference>
<evidence type="ECO:0000256" key="7">
    <source>
        <dbReference type="SAM" id="MobiDB-lite"/>
    </source>
</evidence>
<gene>
    <name evidence="9" type="ORF">BD289DRAFT_449067</name>
</gene>
<dbReference type="GO" id="GO:0005975">
    <property type="term" value="P:carbohydrate metabolic process"/>
    <property type="evidence" value="ECO:0007669"/>
    <property type="project" value="InterPro"/>
</dbReference>
<evidence type="ECO:0000313" key="10">
    <source>
        <dbReference type="Proteomes" id="UP000241462"/>
    </source>
</evidence>
<dbReference type="PANTHER" id="PTHR46471:SF2">
    <property type="entry name" value="CHITIN DEACETYLASE-RELATED"/>
    <property type="match status" value="1"/>
</dbReference>
<organism evidence="9 10">
    <name type="scientific">Coniella lustricola</name>
    <dbReference type="NCBI Taxonomy" id="2025994"/>
    <lineage>
        <taxon>Eukaryota</taxon>
        <taxon>Fungi</taxon>
        <taxon>Dikarya</taxon>
        <taxon>Ascomycota</taxon>
        <taxon>Pezizomycotina</taxon>
        <taxon>Sordariomycetes</taxon>
        <taxon>Sordariomycetidae</taxon>
        <taxon>Diaporthales</taxon>
        <taxon>Schizoparmaceae</taxon>
        <taxon>Coniella</taxon>
    </lineage>
</organism>
<evidence type="ECO:0000256" key="3">
    <source>
        <dbReference type="ARBA" id="ARBA00022729"/>
    </source>
</evidence>
<dbReference type="InterPro" id="IPR002509">
    <property type="entry name" value="NODB_dom"/>
</dbReference>
<proteinExistence type="predicted"/>
<evidence type="ECO:0000256" key="6">
    <source>
        <dbReference type="ARBA" id="ARBA00023285"/>
    </source>
</evidence>
<dbReference type="CDD" id="cd10951">
    <property type="entry name" value="CE4_ClCDA_like"/>
    <property type="match status" value="1"/>
</dbReference>
<keyword evidence="10" id="KW-1185">Reference proteome</keyword>
<dbReference type="OrthoDB" id="407355at2759"/>
<feature type="compositionally biased region" description="Polar residues" evidence="7">
    <location>
        <begin position="1"/>
        <end position="18"/>
    </location>
</feature>
<dbReference type="GO" id="GO:0016810">
    <property type="term" value="F:hydrolase activity, acting on carbon-nitrogen (but not peptide) bonds"/>
    <property type="evidence" value="ECO:0007669"/>
    <property type="project" value="InterPro"/>
</dbReference>
<dbReference type="Proteomes" id="UP000241462">
    <property type="component" value="Unassembled WGS sequence"/>
</dbReference>
<dbReference type="SUPFAM" id="SSF88713">
    <property type="entry name" value="Glycoside hydrolase/deacetylase"/>
    <property type="match status" value="1"/>
</dbReference>
<dbReference type="AlphaFoldDB" id="A0A2T3ANG3"/>
<keyword evidence="4" id="KW-0378">Hydrolase</keyword>
<protein>
    <recommendedName>
        <fullName evidence="8">NodB homology domain-containing protein</fullName>
    </recommendedName>
</protein>
<keyword evidence="5" id="KW-0119">Carbohydrate metabolism</keyword>
<keyword evidence="2" id="KW-0479">Metal-binding</keyword>
<dbReference type="PANTHER" id="PTHR46471">
    <property type="entry name" value="CHITIN DEACETYLASE"/>
    <property type="match status" value="1"/>
</dbReference>
<reference evidence="9 10" key="1">
    <citation type="journal article" date="2018" name="Mycol. Prog.">
        <title>Coniella lustricola, a new species from submerged detritus.</title>
        <authorList>
            <person name="Raudabaugh D.B."/>
            <person name="Iturriaga T."/>
            <person name="Carver A."/>
            <person name="Mondo S."/>
            <person name="Pangilinan J."/>
            <person name="Lipzen A."/>
            <person name="He G."/>
            <person name="Amirebrahimi M."/>
            <person name="Grigoriev I.V."/>
            <person name="Miller A.N."/>
        </authorList>
    </citation>
    <scope>NUCLEOTIDE SEQUENCE [LARGE SCALE GENOMIC DNA]</scope>
    <source>
        <strain evidence="9 10">B22-T-1</strain>
    </source>
</reference>
<keyword evidence="3" id="KW-0732">Signal</keyword>
<keyword evidence="6" id="KW-0170">Cobalt</keyword>
<evidence type="ECO:0000256" key="5">
    <source>
        <dbReference type="ARBA" id="ARBA00023277"/>
    </source>
</evidence>
<dbReference type="Pfam" id="PF01522">
    <property type="entry name" value="Polysacc_deac_1"/>
    <property type="match status" value="1"/>
</dbReference>